<evidence type="ECO:0000256" key="2">
    <source>
        <dbReference type="ARBA" id="ARBA00022980"/>
    </source>
</evidence>
<evidence type="ECO:0000256" key="1">
    <source>
        <dbReference type="ARBA" id="ARBA00010528"/>
    </source>
</evidence>
<dbReference type="EMBL" id="JAAIUW010000003">
    <property type="protein sequence ID" value="KAF7838530.1"/>
    <property type="molecule type" value="Genomic_DNA"/>
</dbReference>
<keyword evidence="2 6" id="KW-0689">Ribosomal protein</keyword>
<feature type="domain" description="Large ribosomal subunit protein uL4 C-terminal" evidence="5">
    <location>
        <begin position="281"/>
        <end position="354"/>
    </location>
</feature>
<keyword evidence="7" id="KW-1185">Reference proteome</keyword>
<dbReference type="PANTHER" id="PTHR19431">
    <property type="entry name" value="60S RIBOSOMAL PROTEIN L4"/>
    <property type="match status" value="1"/>
</dbReference>
<dbReference type="Pfam" id="PF00573">
    <property type="entry name" value="Ribosomal_L4"/>
    <property type="match status" value="1"/>
</dbReference>
<sequence>MAAAAARPLVTVQSLEGDMATDAAPTVALPDVMRASIRPDIVNFVHSNISRNSRQPYAVSRRAGHQTSAESWGTGRAVSRIPRVPGGGTHRAGQAAFGNMCRGGRMFAPTRIWRRWHRRVNVTQKRHAVVSAIAASAVTSLVMARGHRIESVPEMPLVVSDSAEGVEKTKDAIKVLKQIGAFPDAEKAKDSHAIRPGKGKMRNRRYISRKGPLIVYGTEGAKAVKAFRNIPGVEIANVERLNLLKLAPGGHLGRFVIWTKSAFEKLDSIYGSFEKPSEKKKGYLLPRAKMVNSDLARIINSDEIQSVVRPIRKDVKRAPLKKNPLKNLNVMLKLNPYAKTAKRMALLAEEQRVKAKKEKLDKKRKTVPKEEASAIKAAGKAWYHTMVSDSDYAEFDNFSKWLGVSQ</sequence>
<dbReference type="GO" id="GO:0003735">
    <property type="term" value="F:structural constituent of ribosome"/>
    <property type="evidence" value="ECO:0007669"/>
    <property type="project" value="InterPro"/>
</dbReference>
<dbReference type="InterPro" id="IPR045240">
    <property type="entry name" value="Ribosomal_uL4_euk/arch"/>
</dbReference>
<dbReference type="OrthoDB" id="10259785at2759"/>
<dbReference type="InterPro" id="IPR013000">
    <property type="entry name" value="Ribosomal_uL4_euk/arc_CS"/>
</dbReference>
<proteinExistence type="inferred from homology"/>
<accession>A0A835CF90</accession>
<name>A0A835CF90_9FABA</name>
<dbReference type="AlphaFoldDB" id="A0A835CF90"/>
<feature type="region of interest" description="Disordered" evidence="4">
    <location>
        <begin position="56"/>
        <end position="92"/>
    </location>
</feature>
<reference evidence="6" key="1">
    <citation type="submission" date="2020-09" db="EMBL/GenBank/DDBJ databases">
        <title>Genome-Enabled Discovery of Anthraquinone Biosynthesis in Senna tora.</title>
        <authorList>
            <person name="Kang S.-H."/>
            <person name="Pandey R.P."/>
            <person name="Lee C.-M."/>
            <person name="Sim J.-S."/>
            <person name="Jeong J.-T."/>
            <person name="Choi B.-S."/>
            <person name="Jung M."/>
            <person name="Ginzburg D."/>
            <person name="Zhao K."/>
            <person name="Won S.Y."/>
            <person name="Oh T.-J."/>
            <person name="Yu Y."/>
            <person name="Kim N.-H."/>
            <person name="Lee O.R."/>
            <person name="Lee T.-H."/>
            <person name="Bashyal P."/>
            <person name="Kim T.-S."/>
            <person name="Lee W.-H."/>
            <person name="Kawkins C."/>
            <person name="Kim C.-K."/>
            <person name="Kim J.S."/>
            <person name="Ahn B.O."/>
            <person name="Rhee S.Y."/>
            <person name="Sohng J.K."/>
        </authorList>
    </citation>
    <scope>NUCLEOTIDE SEQUENCE</scope>
    <source>
        <tissue evidence="6">Leaf</tissue>
    </source>
</reference>
<keyword evidence="3" id="KW-0687">Ribonucleoprotein</keyword>
<evidence type="ECO:0000256" key="4">
    <source>
        <dbReference type="SAM" id="MobiDB-lite"/>
    </source>
</evidence>
<dbReference type="InterPro" id="IPR002136">
    <property type="entry name" value="Ribosomal_uL4"/>
</dbReference>
<dbReference type="InterPro" id="IPR023574">
    <property type="entry name" value="Ribosomal_uL4_dom_sf"/>
</dbReference>
<dbReference type="GO" id="GO:1990904">
    <property type="term" value="C:ribonucleoprotein complex"/>
    <property type="evidence" value="ECO:0007669"/>
    <property type="project" value="UniProtKB-KW"/>
</dbReference>
<dbReference type="InterPro" id="IPR025755">
    <property type="entry name" value="Ribos_uL4_C_dom"/>
</dbReference>
<gene>
    <name evidence="6" type="ORF">G2W53_007012</name>
</gene>
<evidence type="ECO:0000259" key="5">
    <source>
        <dbReference type="Pfam" id="PF14374"/>
    </source>
</evidence>
<comment type="caution">
    <text evidence="6">The sequence shown here is derived from an EMBL/GenBank/DDBJ whole genome shotgun (WGS) entry which is preliminary data.</text>
</comment>
<dbReference type="PROSITE" id="PS00939">
    <property type="entry name" value="RIBOSOMAL_L1E"/>
    <property type="match status" value="1"/>
</dbReference>
<organism evidence="6 7">
    <name type="scientific">Senna tora</name>
    <dbReference type="NCBI Taxonomy" id="362788"/>
    <lineage>
        <taxon>Eukaryota</taxon>
        <taxon>Viridiplantae</taxon>
        <taxon>Streptophyta</taxon>
        <taxon>Embryophyta</taxon>
        <taxon>Tracheophyta</taxon>
        <taxon>Spermatophyta</taxon>
        <taxon>Magnoliopsida</taxon>
        <taxon>eudicotyledons</taxon>
        <taxon>Gunneridae</taxon>
        <taxon>Pentapetalae</taxon>
        <taxon>rosids</taxon>
        <taxon>fabids</taxon>
        <taxon>Fabales</taxon>
        <taxon>Fabaceae</taxon>
        <taxon>Caesalpinioideae</taxon>
        <taxon>Cassia clade</taxon>
        <taxon>Senna</taxon>
    </lineage>
</organism>
<evidence type="ECO:0000313" key="7">
    <source>
        <dbReference type="Proteomes" id="UP000634136"/>
    </source>
</evidence>
<evidence type="ECO:0000256" key="3">
    <source>
        <dbReference type="ARBA" id="ARBA00023274"/>
    </source>
</evidence>
<dbReference type="SUPFAM" id="SSF52166">
    <property type="entry name" value="Ribosomal protein L4"/>
    <property type="match status" value="1"/>
</dbReference>
<dbReference type="Gene3D" id="3.40.1370.10">
    <property type="match status" value="1"/>
</dbReference>
<protein>
    <submittedName>
        <fullName evidence="6">60S ribosomal protein L4-like</fullName>
    </submittedName>
</protein>
<dbReference type="GO" id="GO:0005840">
    <property type="term" value="C:ribosome"/>
    <property type="evidence" value="ECO:0007669"/>
    <property type="project" value="UniProtKB-KW"/>
</dbReference>
<dbReference type="FunFam" id="3.40.1370.10:FF:000002">
    <property type="entry name" value="60S ribosomal protein L4"/>
    <property type="match status" value="1"/>
</dbReference>
<dbReference type="Proteomes" id="UP000634136">
    <property type="component" value="Unassembled WGS sequence"/>
</dbReference>
<comment type="similarity">
    <text evidence="1">Belongs to the universal ribosomal protein uL4 family.</text>
</comment>
<evidence type="ECO:0000313" key="6">
    <source>
        <dbReference type="EMBL" id="KAF7838530.1"/>
    </source>
</evidence>
<dbReference type="Pfam" id="PF14374">
    <property type="entry name" value="Ribos_L4_asso_C"/>
    <property type="match status" value="1"/>
</dbReference>
<dbReference type="GO" id="GO:0006412">
    <property type="term" value="P:translation"/>
    <property type="evidence" value="ECO:0007669"/>
    <property type="project" value="InterPro"/>
</dbReference>